<keyword evidence="1" id="KW-1133">Transmembrane helix</keyword>
<accession>D3UYW7</accession>
<keyword evidence="1" id="KW-0472">Membrane</keyword>
<dbReference type="Proteomes" id="UP000002045">
    <property type="component" value="Chromosome"/>
</dbReference>
<evidence type="ECO:0000313" key="2">
    <source>
        <dbReference type="EMBL" id="CBJ79495.1"/>
    </source>
</evidence>
<keyword evidence="1" id="KW-0812">Transmembrane</keyword>
<reference evidence="2" key="1">
    <citation type="journal article" date="2011" name="PLoS ONE">
        <title>The entomopathogenic bacterial endosymbionts xenorhabdus and photorhabdus: convergent lifestyles from divergent genomes.</title>
        <authorList>
            <person name="Chaston J.M."/>
            <person name="Suen G."/>
            <person name="Tucker S.L."/>
            <person name="Andersen A.W."/>
            <person name="Bhasin A."/>
            <person name="Bode E."/>
            <person name="Bode H.B."/>
            <person name="Brachmann A.O."/>
            <person name="Cowles C.E."/>
            <person name="Cowles K.N."/>
            <person name="Darby C."/>
            <person name="de Leon L."/>
            <person name="Drace K."/>
            <person name="Du Z."/>
            <person name="Givaudan A."/>
            <person name="Herbert Tran E.E."/>
            <person name="Jewell K.A."/>
            <person name="Knack J.J."/>
            <person name="Krasomil-Osterfeld K.C."/>
            <person name="Kukor R."/>
            <person name="Lanois A."/>
            <person name="Latreille P."/>
            <person name="Leimgruber N.K."/>
            <person name="Lipke C.M."/>
            <person name="Liu R."/>
            <person name="Lu X."/>
            <person name="Martens E.C."/>
            <person name="Marri P.R."/>
            <person name="Medigue C."/>
            <person name="Menard M.L."/>
            <person name="Miller N.M."/>
            <person name="Morales-Soto N."/>
            <person name="Norton S."/>
            <person name="Ogier J.C."/>
            <person name="Orchard S.S."/>
            <person name="Park D."/>
            <person name="Park Y."/>
            <person name="Qurollo B.A."/>
            <person name="Sugar D.R."/>
            <person name="Richards G.R."/>
            <person name="Rouy Z."/>
            <person name="Slominski B."/>
            <person name="Slominski K."/>
            <person name="Snyder H."/>
            <person name="Tjaden B.C."/>
            <person name="van der Hoeven R."/>
            <person name="Welch R.D."/>
            <person name="Wheeler C."/>
            <person name="Xiang B."/>
            <person name="Barbazuk B."/>
            <person name="Gaudriault S."/>
            <person name="Goodner B."/>
            <person name="Slater S.C."/>
            <person name="Forst S."/>
            <person name="Goldman B.S."/>
            <person name="Goodrich-Blair H."/>
        </authorList>
    </citation>
    <scope>NUCLEOTIDE SEQUENCE [LARGE SCALE GENOMIC DNA]</scope>
    <source>
        <strain evidence="2">SS-2004</strain>
    </source>
</reference>
<dbReference type="KEGG" id="xbo:XBJ1_0345"/>
<evidence type="ECO:0000256" key="1">
    <source>
        <dbReference type="SAM" id="Phobius"/>
    </source>
</evidence>
<dbReference type="HOGENOM" id="CLU_2995704_0_0_6"/>
<gene>
    <name evidence="2" type="ordered locus">XBJ1_0345</name>
</gene>
<dbReference type="STRING" id="406818.XBJ1_0345"/>
<dbReference type="EMBL" id="FN667741">
    <property type="protein sequence ID" value="CBJ79495.1"/>
    <property type="molecule type" value="Genomic_DNA"/>
</dbReference>
<name>D3UYW7_XENBS</name>
<dbReference type="AlphaFoldDB" id="D3UYW7"/>
<protein>
    <submittedName>
        <fullName evidence="2">Uncharacterized protein</fullName>
    </submittedName>
</protein>
<sequence>MPIIYIVPLSSIHTLFLFIFVHEIILFMTHEPDRNVNNKKVNNHFLSNTTDFITPNY</sequence>
<proteinExistence type="predicted"/>
<evidence type="ECO:0000313" key="3">
    <source>
        <dbReference type="Proteomes" id="UP000002045"/>
    </source>
</evidence>
<feature type="transmembrane region" description="Helical" evidence="1">
    <location>
        <begin position="6"/>
        <end position="29"/>
    </location>
</feature>
<organism evidence="2 3">
    <name type="scientific">Xenorhabdus bovienii (strain SS-2004)</name>
    <name type="common">Xenorhabdus nematophila subsp. bovienii</name>
    <dbReference type="NCBI Taxonomy" id="406818"/>
    <lineage>
        <taxon>Bacteria</taxon>
        <taxon>Pseudomonadati</taxon>
        <taxon>Pseudomonadota</taxon>
        <taxon>Gammaproteobacteria</taxon>
        <taxon>Enterobacterales</taxon>
        <taxon>Morganellaceae</taxon>
        <taxon>Xenorhabdus</taxon>
    </lineage>
</organism>